<feature type="signal peptide" evidence="1">
    <location>
        <begin position="1"/>
        <end position="22"/>
    </location>
</feature>
<comment type="caution">
    <text evidence="2">The sequence shown here is derived from an EMBL/GenBank/DDBJ whole genome shotgun (WGS) entry which is preliminary data.</text>
</comment>
<feature type="chain" id="PRO_5047120409" evidence="1">
    <location>
        <begin position="23"/>
        <end position="197"/>
    </location>
</feature>
<feature type="non-terminal residue" evidence="2">
    <location>
        <position position="197"/>
    </location>
</feature>
<evidence type="ECO:0000313" key="3">
    <source>
        <dbReference type="Proteomes" id="UP001159405"/>
    </source>
</evidence>
<organism evidence="2 3">
    <name type="scientific">Porites lobata</name>
    <dbReference type="NCBI Taxonomy" id="104759"/>
    <lineage>
        <taxon>Eukaryota</taxon>
        <taxon>Metazoa</taxon>
        <taxon>Cnidaria</taxon>
        <taxon>Anthozoa</taxon>
        <taxon>Hexacorallia</taxon>
        <taxon>Scleractinia</taxon>
        <taxon>Fungiina</taxon>
        <taxon>Poritidae</taxon>
        <taxon>Porites</taxon>
    </lineage>
</organism>
<sequence>MMLSELISVILALFLFSTAVEADTEEDIELRIFNRNTTAILSKSDVLKVLKKANLTGRGFKKEVSYQTVKSPGSTSYFKASTAIIPFGTQWITCTFQTPFESYFYYKFENCSRIPEIKEELETLIPGKKSKLSKSVSIFGIRVTATVDVKGAKKGAIAGAAAGGPVGAEAGTATGAVIGAAKGVIKREANPTVSSSG</sequence>
<dbReference type="EMBL" id="CALNXK010000080">
    <property type="protein sequence ID" value="CAH3147128.1"/>
    <property type="molecule type" value="Genomic_DNA"/>
</dbReference>
<evidence type="ECO:0000313" key="2">
    <source>
        <dbReference type="EMBL" id="CAH3147128.1"/>
    </source>
</evidence>
<name>A0ABN8PMS9_9CNID</name>
<accession>A0ABN8PMS9</accession>
<proteinExistence type="predicted"/>
<keyword evidence="1" id="KW-0732">Signal</keyword>
<keyword evidence="3" id="KW-1185">Reference proteome</keyword>
<reference evidence="2 3" key="1">
    <citation type="submission" date="2022-05" db="EMBL/GenBank/DDBJ databases">
        <authorList>
            <consortium name="Genoscope - CEA"/>
            <person name="William W."/>
        </authorList>
    </citation>
    <scope>NUCLEOTIDE SEQUENCE [LARGE SCALE GENOMIC DNA]</scope>
</reference>
<gene>
    <name evidence="2" type="ORF">PLOB_00045941</name>
</gene>
<protein>
    <submittedName>
        <fullName evidence="2">Uncharacterized protein</fullName>
    </submittedName>
</protein>
<dbReference type="Proteomes" id="UP001159405">
    <property type="component" value="Unassembled WGS sequence"/>
</dbReference>
<evidence type="ECO:0000256" key="1">
    <source>
        <dbReference type="SAM" id="SignalP"/>
    </source>
</evidence>